<keyword evidence="7 9" id="KW-0460">Magnesium</keyword>
<dbReference type="GO" id="GO:0004521">
    <property type="term" value="F:RNA endonuclease activity"/>
    <property type="evidence" value="ECO:0007669"/>
    <property type="project" value="InterPro"/>
</dbReference>
<dbReference type="Pfam" id="PF09827">
    <property type="entry name" value="CRISPR_Cas2"/>
    <property type="match status" value="1"/>
</dbReference>
<evidence type="ECO:0000313" key="11">
    <source>
        <dbReference type="Proteomes" id="UP000243657"/>
    </source>
</evidence>
<proteinExistence type="inferred from homology"/>
<keyword evidence="4 9" id="KW-0479">Metal-binding</keyword>
<dbReference type="SUPFAM" id="SSF143430">
    <property type="entry name" value="TTP0101/SSO1404-like"/>
    <property type="match status" value="1"/>
</dbReference>
<dbReference type="GO" id="GO:0016787">
    <property type="term" value="F:hydrolase activity"/>
    <property type="evidence" value="ECO:0007669"/>
    <property type="project" value="UniProtKB-KW"/>
</dbReference>
<sequence>MRVIVFFDLPTKTDAERKIYRLFRRSLLKEGFLMIQESVYVRIATNHESARFIENRVGSLSPDVGTVQSLIVTEKQYASMKFLSGEPSGDIRNLDTGTVVI</sequence>
<evidence type="ECO:0000256" key="9">
    <source>
        <dbReference type="HAMAP-Rule" id="MF_01471"/>
    </source>
</evidence>
<comment type="caution">
    <text evidence="10">The sequence shown here is derived from an EMBL/GenBank/DDBJ whole genome shotgun (WGS) entry which is preliminary data.</text>
</comment>
<keyword evidence="11" id="KW-1185">Reference proteome</keyword>
<name>A0A1Y2SVC7_9BIFI</name>
<dbReference type="HAMAP" id="MF_01471">
    <property type="entry name" value="Cas2"/>
    <property type="match status" value="1"/>
</dbReference>
<protein>
    <recommendedName>
        <fullName evidence="9">CRISPR-associated endoribonuclease Cas2</fullName>
        <ecNumber evidence="9">3.1.-.-</ecNumber>
    </recommendedName>
</protein>
<evidence type="ECO:0000256" key="2">
    <source>
        <dbReference type="ARBA" id="ARBA00009959"/>
    </source>
</evidence>
<evidence type="ECO:0000256" key="5">
    <source>
        <dbReference type="ARBA" id="ARBA00022759"/>
    </source>
</evidence>
<keyword evidence="6 9" id="KW-0378">Hydrolase</keyword>
<evidence type="ECO:0000256" key="4">
    <source>
        <dbReference type="ARBA" id="ARBA00022723"/>
    </source>
</evidence>
<evidence type="ECO:0000256" key="8">
    <source>
        <dbReference type="ARBA" id="ARBA00023118"/>
    </source>
</evidence>
<dbReference type="NCBIfam" id="TIGR01573">
    <property type="entry name" value="cas2"/>
    <property type="match status" value="1"/>
</dbReference>
<dbReference type="EC" id="3.1.-.-" evidence="9"/>
<dbReference type="Proteomes" id="UP000243657">
    <property type="component" value="Unassembled WGS sequence"/>
</dbReference>
<evidence type="ECO:0000256" key="6">
    <source>
        <dbReference type="ARBA" id="ARBA00022801"/>
    </source>
</evidence>
<evidence type="ECO:0000256" key="3">
    <source>
        <dbReference type="ARBA" id="ARBA00022722"/>
    </source>
</evidence>
<dbReference type="GO" id="GO:0043571">
    <property type="term" value="P:maintenance of CRISPR repeat elements"/>
    <property type="evidence" value="ECO:0007669"/>
    <property type="project" value="UniProtKB-UniRule"/>
</dbReference>
<keyword evidence="3 9" id="KW-0540">Nuclease</keyword>
<keyword evidence="8 9" id="KW-0051">Antiviral defense</keyword>
<accession>A0A1Y2SVC7</accession>
<dbReference type="EMBL" id="MWWT01000001">
    <property type="protein sequence ID" value="OZG55086.1"/>
    <property type="molecule type" value="Genomic_DNA"/>
</dbReference>
<dbReference type="GO" id="GO:0051607">
    <property type="term" value="P:defense response to virus"/>
    <property type="evidence" value="ECO:0007669"/>
    <property type="project" value="UniProtKB-UniRule"/>
</dbReference>
<dbReference type="AlphaFoldDB" id="A0A1Y2SVC7"/>
<gene>
    <name evidence="9" type="primary">cas2</name>
    <name evidence="10" type="ORF">ALMA_0411</name>
</gene>
<dbReference type="RefSeq" id="WP_086114761.1">
    <property type="nucleotide sequence ID" value="NZ_JBHLWS010000002.1"/>
</dbReference>
<comment type="function">
    <text evidence="9">CRISPR (clustered regularly interspaced short palindromic repeat), is an adaptive immune system that provides protection against mobile genetic elements (viruses, transposable elements and conjugative plasmids). CRISPR clusters contain sequences complementary to antecedent mobile elements and target invading nucleic acids. CRISPR clusters are transcribed and processed into CRISPR RNA (crRNA). Functions as a ssRNA-specific endoribonuclease. Involved in the integration of spacer DNA into the CRISPR cassette.</text>
</comment>
<comment type="similarity">
    <text evidence="2 9">Belongs to the CRISPR-associated endoribonuclease Cas2 protein family.</text>
</comment>
<evidence type="ECO:0000256" key="7">
    <source>
        <dbReference type="ARBA" id="ARBA00022842"/>
    </source>
</evidence>
<dbReference type="InterPro" id="IPR021127">
    <property type="entry name" value="CRISPR_associated_Cas2"/>
</dbReference>
<keyword evidence="5 9" id="KW-0255">Endonuclease</keyword>
<dbReference type="InterPro" id="IPR019199">
    <property type="entry name" value="Virulence_VapD/CRISPR_Cas2"/>
</dbReference>
<organism evidence="10 11">
    <name type="scientific">Alloscardovia macacae</name>
    <dbReference type="NCBI Taxonomy" id="1160091"/>
    <lineage>
        <taxon>Bacteria</taxon>
        <taxon>Bacillati</taxon>
        <taxon>Actinomycetota</taxon>
        <taxon>Actinomycetes</taxon>
        <taxon>Bifidobacteriales</taxon>
        <taxon>Bifidobacteriaceae</taxon>
        <taxon>Alloscardovia</taxon>
    </lineage>
</organism>
<comment type="cofactor">
    <cofactor evidence="1 9">
        <name>Mg(2+)</name>
        <dbReference type="ChEBI" id="CHEBI:18420"/>
    </cofactor>
</comment>
<dbReference type="GO" id="GO:0046872">
    <property type="term" value="F:metal ion binding"/>
    <property type="evidence" value="ECO:0007669"/>
    <property type="project" value="UniProtKB-UniRule"/>
</dbReference>
<feature type="binding site" evidence="9">
    <location>
        <position position="8"/>
    </location>
    <ligand>
        <name>Mg(2+)</name>
        <dbReference type="ChEBI" id="CHEBI:18420"/>
        <note>catalytic</note>
    </ligand>
</feature>
<evidence type="ECO:0000256" key="1">
    <source>
        <dbReference type="ARBA" id="ARBA00001946"/>
    </source>
</evidence>
<evidence type="ECO:0000313" key="10">
    <source>
        <dbReference type="EMBL" id="OZG55086.1"/>
    </source>
</evidence>
<comment type="subunit">
    <text evidence="9">Homodimer, forms a heterotetramer with a Cas1 homodimer.</text>
</comment>
<dbReference type="OrthoDB" id="9791737at2"/>
<reference evidence="10 11" key="1">
    <citation type="journal article" date="2017" name="BMC Genomics">
        <title>Comparative genomic and phylogenomic analyses of the Bifidobacteriaceae family.</title>
        <authorList>
            <person name="Lugli G.A."/>
            <person name="Milani C."/>
            <person name="Turroni F."/>
            <person name="Duranti S."/>
            <person name="Mancabelli L."/>
            <person name="Mangifesta M."/>
            <person name="Ferrario C."/>
            <person name="Modesto M."/>
            <person name="Mattarelli P."/>
            <person name="Jiri K."/>
            <person name="van Sinderen D."/>
            <person name="Ventura M."/>
        </authorList>
    </citation>
    <scope>NUCLEOTIDE SEQUENCE [LARGE SCALE GENOMIC DNA]</scope>
    <source>
        <strain evidence="10 11">DSM 24762</strain>
    </source>
</reference>